<dbReference type="AlphaFoldDB" id="A0A0H5DR82"/>
<evidence type="ECO:0000313" key="2">
    <source>
        <dbReference type="Proteomes" id="UP000220251"/>
    </source>
</evidence>
<dbReference type="RefSeq" id="WP_098038013.1">
    <property type="nucleotide sequence ID" value="NZ_CWGJ01000011.1"/>
</dbReference>
<organism evidence="1 2">
    <name type="scientific">Estrella lausannensis</name>
    <dbReference type="NCBI Taxonomy" id="483423"/>
    <lineage>
        <taxon>Bacteria</taxon>
        <taxon>Pseudomonadati</taxon>
        <taxon>Chlamydiota</taxon>
        <taxon>Chlamydiia</taxon>
        <taxon>Parachlamydiales</taxon>
        <taxon>Candidatus Criblamydiaceae</taxon>
        <taxon>Estrella</taxon>
    </lineage>
</organism>
<evidence type="ECO:0008006" key="3">
    <source>
        <dbReference type="Google" id="ProtNLM"/>
    </source>
</evidence>
<proteinExistence type="predicted"/>
<evidence type="ECO:0000313" key="1">
    <source>
        <dbReference type="EMBL" id="CRX38164.1"/>
    </source>
</evidence>
<accession>A0A0H5DR82</accession>
<name>A0A0H5DR82_9BACT</name>
<dbReference type="Proteomes" id="UP000220251">
    <property type="component" value="Unassembled WGS sequence"/>
</dbReference>
<protein>
    <recommendedName>
        <fullName evidence="3">F-box domain-containing protein</fullName>
    </recommendedName>
</protein>
<sequence length="267" mass="30289">MSVNYINSAPFDVINTILHQTDLKALLNFGATCAEFHGLVSSVFHHNRDDCKTLFSRSTQYSKTAGISLATLKTEFAADLLFHRDCFAKFAAAVSKKVACRTIELLESGGDEISEITKIIQDDEFFKLLEEHGFSAHYADELLRCHQESGDDTLYFNAILFAIESFQEKHHLQSLKILFDRLYTSYQEKLLSSVQERCLSDPVLAAQVKSGTYRFTVDEILYEEDFMALVNLYARWAKATSSRLTIRIKLAKEIPALIKTLAEVESF</sequence>
<keyword evidence="2" id="KW-1185">Reference proteome</keyword>
<reference evidence="2" key="1">
    <citation type="submission" date="2015-06" db="EMBL/GenBank/DDBJ databases">
        <authorList>
            <person name="Bertelli C."/>
        </authorList>
    </citation>
    <scope>NUCLEOTIDE SEQUENCE [LARGE SCALE GENOMIC DNA]</scope>
    <source>
        <strain evidence="2">CRIB-30</strain>
    </source>
</reference>
<gene>
    <name evidence="1" type="ORF">ELAC_0815</name>
</gene>
<dbReference type="EMBL" id="CWGJ01000011">
    <property type="protein sequence ID" value="CRX38164.1"/>
    <property type="molecule type" value="Genomic_DNA"/>
</dbReference>